<dbReference type="AlphaFoldDB" id="A0A392TEY5"/>
<evidence type="ECO:0000256" key="2">
    <source>
        <dbReference type="SAM" id="Phobius"/>
    </source>
</evidence>
<organism evidence="3 4">
    <name type="scientific">Trifolium medium</name>
    <dbReference type="NCBI Taxonomy" id="97028"/>
    <lineage>
        <taxon>Eukaryota</taxon>
        <taxon>Viridiplantae</taxon>
        <taxon>Streptophyta</taxon>
        <taxon>Embryophyta</taxon>
        <taxon>Tracheophyta</taxon>
        <taxon>Spermatophyta</taxon>
        <taxon>Magnoliopsida</taxon>
        <taxon>eudicotyledons</taxon>
        <taxon>Gunneridae</taxon>
        <taxon>Pentapetalae</taxon>
        <taxon>rosids</taxon>
        <taxon>fabids</taxon>
        <taxon>Fabales</taxon>
        <taxon>Fabaceae</taxon>
        <taxon>Papilionoideae</taxon>
        <taxon>50 kb inversion clade</taxon>
        <taxon>NPAAA clade</taxon>
        <taxon>Hologalegina</taxon>
        <taxon>IRL clade</taxon>
        <taxon>Trifolieae</taxon>
        <taxon>Trifolium</taxon>
    </lineage>
</organism>
<accession>A0A392TEY5</accession>
<comment type="caution">
    <text evidence="3">The sequence shown here is derived from an EMBL/GenBank/DDBJ whole genome shotgun (WGS) entry which is preliminary data.</text>
</comment>
<evidence type="ECO:0000313" key="4">
    <source>
        <dbReference type="Proteomes" id="UP000265520"/>
    </source>
</evidence>
<keyword evidence="2" id="KW-0472">Membrane</keyword>
<keyword evidence="4" id="KW-1185">Reference proteome</keyword>
<reference evidence="3 4" key="1">
    <citation type="journal article" date="2018" name="Front. Plant Sci.">
        <title>Red Clover (Trifolium pratense) and Zigzag Clover (T. medium) - A Picture of Genomic Similarities and Differences.</title>
        <authorList>
            <person name="Dluhosova J."/>
            <person name="Istvanek J."/>
            <person name="Nedelnik J."/>
            <person name="Repkova J."/>
        </authorList>
    </citation>
    <scope>NUCLEOTIDE SEQUENCE [LARGE SCALE GENOMIC DNA]</scope>
    <source>
        <strain evidence="4">cv. 10/8</strain>
        <tissue evidence="3">Leaf</tissue>
    </source>
</reference>
<sequence>MVNYILAFLAGGVLLTVAAFTYISAKKKLRNETMHNNARMEAPAATFVTPTNSSGDAGATRE</sequence>
<feature type="region of interest" description="Disordered" evidence="1">
    <location>
        <begin position="40"/>
        <end position="62"/>
    </location>
</feature>
<dbReference type="Proteomes" id="UP000265520">
    <property type="component" value="Unassembled WGS sequence"/>
</dbReference>
<protein>
    <submittedName>
        <fullName evidence="3">Uncharacterized protein</fullName>
    </submittedName>
</protein>
<evidence type="ECO:0000256" key="1">
    <source>
        <dbReference type="SAM" id="MobiDB-lite"/>
    </source>
</evidence>
<dbReference type="EMBL" id="LXQA010546993">
    <property type="protein sequence ID" value="MCI58495.1"/>
    <property type="molecule type" value="Genomic_DNA"/>
</dbReference>
<keyword evidence="2" id="KW-0812">Transmembrane</keyword>
<name>A0A392TEY5_9FABA</name>
<proteinExistence type="predicted"/>
<keyword evidence="2" id="KW-1133">Transmembrane helix</keyword>
<feature type="transmembrane region" description="Helical" evidence="2">
    <location>
        <begin position="6"/>
        <end position="25"/>
    </location>
</feature>
<evidence type="ECO:0000313" key="3">
    <source>
        <dbReference type="EMBL" id="MCI58495.1"/>
    </source>
</evidence>